<name>A0A1Y3ERA9_9BILA</name>
<dbReference type="GO" id="GO:0006357">
    <property type="term" value="P:regulation of transcription by RNA polymerase II"/>
    <property type="evidence" value="ECO:0007669"/>
    <property type="project" value="TreeGrafter"/>
</dbReference>
<protein>
    <submittedName>
        <fullName evidence="4">Putative zinc finger, C2H2 type</fullName>
    </submittedName>
</protein>
<dbReference type="PROSITE" id="PS50157">
    <property type="entry name" value="ZINC_FINGER_C2H2_2"/>
    <property type="match status" value="1"/>
</dbReference>
<feature type="compositionally biased region" description="Polar residues" evidence="2">
    <location>
        <begin position="76"/>
        <end position="108"/>
    </location>
</feature>
<sequence>MGQVVIGSRVSLLVVGLRVVGLLVVEMMRSNSVNSGTAKSKDDEADVENDGDDLSSANKGSSGGKAAGGKRRMTPVGSNGVPTGQQPQVAKTPTTCKKQQTRPSSPKGSTFMADMQKRDEELVAAAMEVRPSNSSRAIRMKIKRQRMETRQSGARHEVVSVPPDDTLEKAVNAAVESVKNSGRTADESDSEDQSGFSPVPPPHTPPPTSDSRQAATPPPEGNIYLSDKRDCSTWVRSVATSTDESLMGACEPGTSVALEGIVWSENPSAGGLLVVNVTWRDRTYVGSLLDLSKYNYAPPRVCESPNLDPEHTSRGLGKGGRCSKRSCAVGSGSQRSGGGAGAGELTTNGASTSKAAATAAAAARLSSPRPVLSTVELERHSPLLFQCCAPKCTKKFSVPHALVYHQCSAHAVTPPKTPDLLSKDQKPQLEELNTKLELNPQQTVQDKPGPSSSWNQGVVDLGTGEPRSAPAAQSSEGLSAVEEESLDSLFRVVGSGQRPQHLPRMTSVVKCGRWGTASTVKKPPTRVRSPPSSDSEFPPVRRNTNFLAPVSTQSTPTVATGSTWGVAGPSAPPGPVWSKVEPQSLSVPGGDFGPQLAHSTGLIPGLPSPALVQFGQPTLGHTYGLGPFIGPANSAMNVVMNGIGIPVLSTGAMYPGFPFSNYYHPPSMQAGMPAPPVGPAGSVFSVELGDDYVSHSNICQALRVSARLAVFARVPIIYFFYMF</sequence>
<dbReference type="PANTHER" id="PTHR21564:SF5">
    <property type="entry name" value="SCRIBBLER, ISOFORM J"/>
    <property type="match status" value="1"/>
</dbReference>
<feature type="compositionally biased region" description="Pro residues" evidence="2">
    <location>
        <begin position="198"/>
        <end position="208"/>
    </location>
</feature>
<feature type="region of interest" description="Disordered" evidence="2">
    <location>
        <begin position="516"/>
        <end position="540"/>
    </location>
</feature>
<dbReference type="InterPro" id="IPR040010">
    <property type="entry name" value="ZN608/ZN609"/>
</dbReference>
<dbReference type="InterPro" id="IPR013087">
    <property type="entry name" value="Znf_C2H2_type"/>
</dbReference>
<feature type="compositionally biased region" description="Polar residues" evidence="2">
    <location>
        <begin position="439"/>
        <end position="456"/>
    </location>
</feature>
<feature type="compositionally biased region" description="Acidic residues" evidence="2">
    <location>
        <begin position="43"/>
        <end position="53"/>
    </location>
</feature>
<evidence type="ECO:0000256" key="1">
    <source>
        <dbReference type="PROSITE-ProRule" id="PRU00042"/>
    </source>
</evidence>
<comment type="caution">
    <text evidence="4">The sequence shown here is derived from an EMBL/GenBank/DDBJ whole genome shotgun (WGS) entry which is preliminary data.</text>
</comment>
<dbReference type="PROSITE" id="PS00028">
    <property type="entry name" value="ZINC_FINGER_C2H2_1"/>
    <property type="match status" value="1"/>
</dbReference>
<dbReference type="AlphaFoldDB" id="A0A1Y3ERA9"/>
<dbReference type="PANTHER" id="PTHR21564">
    <property type="entry name" value="BRAKELESS PROTEIN"/>
    <property type="match status" value="1"/>
</dbReference>
<gene>
    <name evidence="4" type="ORF">D917_06737</name>
</gene>
<accession>A0A1Y3ERA9</accession>
<proteinExistence type="predicted"/>
<feature type="region of interest" description="Disordered" evidence="2">
    <location>
        <begin position="435"/>
        <end position="480"/>
    </location>
</feature>
<keyword evidence="1" id="KW-0863">Zinc-finger</keyword>
<dbReference type="Proteomes" id="UP000243006">
    <property type="component" value="Unassembled WGS sequence"/>
</dbReference>
<evidence type="ECO:0000313" key="4">
    <source>
        <dbReference type="EMBL" id="OUC47691.1"/>
    </source>
</evidence>
<feature type="region of interest" description="Disordered" evidence="2">
    <location>
        <begin position="32"/>
        <end position="111"/>
    </location>
</feature>
<keyword evidence="1" id="KW-0862">Zinc</keyword>
<reference evidence="4 5" key="1">
    <citation type="submission" date="2015-04" db="EMBL/GenBank/DDBJ databases">
        <title>Draft genome of the roundworm Trichinella nativa.</title>
        <authorList>
            <person name="Mitreva M."/>
        </authorList>
    </citation>
    <scope>NUCLEOTIDE SEQUENCE [LARGE SCALE GENOMIC DNA]</scope>
    <source>
        <strain evidence="4 5">ISS45</strain>
    </source>
</reference>
<dbReference type="GO" id="GO:0008270">
    <property type="term" value="F:zinc ion binding"/>
    <property type="evidence" value="ECO:0007669"/>
    <property type="project" value="UniProtKB-KW"/>
</dbReference>
<evidence type="ECO:0000259" key="3">
    <source>
        <dbReference type="PROSITE" id="PS50157"/>
    </source>
</evidence>
<organism evidence="4 5">
    <name type="scientific">Trichinella nativa</name>
    <dbReference type="NCBI Taxonomy" id="6335"/>
    <lineage>
        <taxon>Eukaryota</taxon>
        <taxon>Metazoa</taxon>
        <taxon>Ecdysozoa</taxon>
        <taxon>Nematoda</taxon>
        <taxon>Enoplea</taxon>
        <taxon>Dorylaimia</taxon>
        <taxon>Trichinellida</taxon>
        <taxon>Trichinellidae</taxon>
        <taxon>Trichinella</taxon>
    </lineage>
</organism>
<evidence type="ECO:0000256" key="2">
    <source>
        <dbReference type="SAM" id="MobiDB-lite"/>
    </source>
</evidence>
<feature type="domain" description="C2H2-type" evidence="3">
    <location>
        <begin position="385"/>
        <end position="415"/>
    </location>
</feature>
<feature type="compositionally biased region" description="Basic and acidic residues" evidence="2">
    <location>
        <begin position="146"/>
        <end position="158"/>
    </location>
</feature>
<keyword evidence="1" id="KW-0479">Metal-binding</keyword>
<dbReference type="GO" id="GO:0005634">
    <property type="term" value="C:nucleus"/>
    <property type="evidence" value="ECO:0007669"/>
    <property type="project" value="TreeGrafter"/>
</dbReference>
<evidence type="ECO:0000313" key="5">
    <source>
        <dbReference type="Proteomes" id="UP000243006"/>
    </source>
</evidence>
<feature type="region of interest" description="Disordered" evidence="2">
    <location>
        <begin position="146"/>
        <end position="227"/>
    </location>
</feature>
<dbReference type="EMBL" id="LVZM01003914">
    <property type="protein sequence ID" value="OUC47691.1"/>
    <property type="molecule type" value="Genomic_DNA"/>
</dbReference>